<feature type="transmembrane region" description="Helical" evidence="1">
    <location>
        <begin position="62"/>
        <end position="87"/>
    </location>
</feature>
<evidence type="ECO:0000313" key="3">
    <source>
        <dbReference type="Proteomes" id="UP000199558"/>
    </source>
</evidence>
<protein>
    <submittedName>
        <fullName evidence="2">Pentapeptide repeat-containing protein</fullName>
    </submittedName>
</protein>
<keyword evidence="3" id="KW-1185">Reference proteome</keyword>
<feature type="transmembrane region" description="Helical" evidence="1">
    <location>
        <begin position="188"/>
        <end position="206"/>
    </location>
</feature>
<name>A0A1A9BBI1_9ACTN</name>
<keyword evidence="1" id="KW-0472">Membrane</keyword>
<gene>
    <name evidence="2" type="ORF">GA0070622_3899</name>
</gene>
<sequence length="286" mass="29613">MTSPEPTPSPLAVANQRIRDTAKWFIGSAAAVGAALVAGSQLSDIGRLAAGWPTSAATARLWVAAAGVLLGLAGVVVAIASAVRVLLPVQVFISDLAENWEVPTADLRPVVAFFRRRTKYLQGAKDPAELIDRRERLTTQLADPERSPEARAEVRAGIASYDLRIAAIEEMANHEALKATFAHALRRLILATVVAGAGIVAFAWAANPPTPPTGADLRDAKLVGAQLRDADLTGAKLDGADLTGADLTGADLTGASVVGVTWSGTTCPDGTSSDAGGGTCRGHLRR</sequence>
<dbReference type="AlphaFoldDB" id="A0A1A9BBI1"/>
<dbReference type="STRING" id="946078.GA0070622_3899"/>
<accession>A0A1A9BBI1</accession>
<dbReference type="Proteomes" id="UP000199558">
    <property type="component" value="Unassembled WGS sequence"/>
</dbReference>
<dbReference type="EMBL" id="FLRH01000003">
    <property type="protein sequence ID" value="SBT66860.1"/>
    <property type="molecule type" value="Genomic_DNA"/>
</dbReference>
<evidence type="ECO:0000256" key="1">
    <source>
        <dbReference type="SAM" id="Phobius"/>
    </source>
</evidence>
<feature type="transmembrane region" description="Helical" evidence="1">
    <location>
        <begin position="24"/>
        <end position="42"/>
    </location>
</feature>
<evidence type="ECO:0000313" key="2">
    <source>
        <dbReference type="EMBL" id="SBT66860.1"/>
    </source>
</evidence>
<dbReference type="SUPFAM" id="SSF141571">
    <property type="entry name" value="Pentapeptide repeat-like"/>
    <property type="match status" value="1"/>
</dbReference>
<dbReference type="InterPro" id="IPR001646">
    <property type="entry name" value="5peptide_repeat"/>
</dbReference>
<keyword evidence="1" id="KW-1133">Transmembrane helix</keyword>
<keyword evidence="1" id="KW-0812">Transmembrane</keyword>
<dbReference type="Pfam" id="PF00805">
    <property type="entry name" value="Pentapeptide"/>
    <property type="match status" value="1"/>
</dbReference>
<dbReference type="RefSeq" id="WP_245666423.1">
    <property type="nucleotide sequence ID" value="NZ_FLRH01000003.1"/>
</dbReference>
<reference evidence="3" key="1">
    <citation type="submission" date="2016-06" db="EMBL/GenBank/DDBJ databases">
        <authorList>
            <person name="Varghese N."/>
            <person name="Submissions Spin"/>
        </authorList>
    </citation>
    <scope>NUCLEOTIDE SEQUENCE [LARGE SCALE GENOMIC DNA]</scope>
    <source>
        <strain evidence="3">DSM 45794</strain>
    </source>
</reference>
<dbReference type="Gene3D" id="2.160.20.80">
    <property type="entry name" value="E3 ubiquitin-protein ligase SopA"/>
    <property type="match status" value="1"/>
</dbReference>
<dbReference type="PANTHER" id="PTHR14136:SF17">
    <property type="entry name" value="BTB_POZ DOMAIN-CONTAINING PROTEIN KCTD9"/>
    <property type="match status" value="1"/>
</dbReference>
<proteinExistence type="predicted"/>
<organism evidence="2 3">
    <name type="scientific">Micromonospora sediminicola</name>
    <dbReference type="NCBI Taxonomy" id="946078"/>
    <lineage>
        <taxon>Bacteria</taxon>
        <taxon>Bacillati</taxon>
        <taxon>Actinomycetota</taxon>
        <taxon>Actinomycetes</taxon>
        <taxon>Micromonosporales</taxon>
        <taxon>Micromonosporaceae</taxon>
        <taxon>Micromonospora</taxon>
    </lineage>
</organism>
<dbReference type="InterPro" id="IPR051082">
    <property type="entry name" value="Pentapeptide-BTB/POZ_domain"/>
</dbReference>
<dbReference type="PANTHER" id="PTHR14136">
    <property type="entry name" value="BTB_POZ DOMAIN-CONTAINING PROTEIN KCTD9"/>
    <property type="match status" value="1"/>
</dbReference>